<dbReference type="EMBL" id="JAFEKC020000012">
    <property type="protein sequence ID" value="KAK0511864.1"/>
    <property type="molecule type" value="Genomic_DNA"/>
</dbReference>
<feature type="chain" id="PRO_5041453505" description="Amidohydrolase-related domain-containing protein" evidence="3">
    <location>
        <begin position="17"/>
        <end position="497"/>
    </location>
</feature>
<dbReference type="SUPFAM" id="SSF51338">
    <property type="entry name" value="Composite domain of metallo-dependent hydrolases"/>
    <property type="match status" value="2"/>
</dbReference>
<dbReference type="SUPFAM" id="SSF51556">
    <property type="entry name" value="Metallo-dependent hydrolases"/>
    <property type="match status" value="1"/>
</dbReference>
<evidence type="ECO:0000256" key="3">
    <source>
        <dbReference type="SAM" id="SignalP"/>
    </source>
</evidence>
<dbReference type="Gene3D" id="2.30.40.10">
    <property type="entry name" value="Urease, subunit C, domain 1"/>
    <property type="match status" value="1"/>
</dbReference>
<reference evidence="5" key="1">
    <citation type="submission" date="2023-03" db="EMBL/GenBank/DDBJ databases">
        <title>Complete genome of Cladonia borealis.</title>
        <authorList>
            <person name="Park H."/>
        </authorList>
    </citation>
    <scope>NUCLEOTIDE SEQUENCE</scope>
    <source>
        <strain evidence="5">ANT050790</strain>
    </source>
</reference>
<evidence type="ECO:0000256" key="1">
    <source>
        <dbReference type="ARBA" id="ARBA00008829"/>
    </source>
</evidence>
<dbReference type="InterPro" id="IPR011059">
    <property type="entry name" value="Metal-dep_hydrolase_composite"/>
</dbReference>
<evidence type="ECO:0000259" key="4">
    <source>
        <dbReference type="Pfam" id="PF01979"/>
    </source>
</evidence>
<dbReference type="FunFam" id="3.20.20.140:FF:000174">
    <property type="entry name" value="Dihydropyrimidinase-related protein 2"/>
    <property type="match status" value="1"/>
</dbReference>
<keyword evidence="6" id="KW-1185">Reference proteome</keyword>
<organism evidence="5 6">
    <name type="scientific">Cladonia borealis</name>
    <dbReference type="NCBI Taxonomy" id="184061"/>
    <lineage>
        <taxon>Eukaryota</taxon>
        <taxon>Fungi</taxon>
        <taxon>Dikarya</taxon>
        <taxon>Ascomycota</taxon>
        <taxon>Pezizomycotina</taxon>
        <taxon>Lecanoromycetes</taxon>
        <taxon>OSLEUM clade</taxon>
        <taxon>Lecanoromycetidae</taxon>
        <taxon>Lecanorales</taxon>
        <taxon>Lecanorineae</taxon>
        <taxon>Cladoniaceae</taxon>
        <taxon>Cladonia</taxon>
    </lineage>
</organism>
<dbReference type="PANTHER" id="PTHR11647:SF96">
    <property type="entry name" value="AMIDOHYDROLASE-RELATED DOMAIN-CONTAINING PROTEIN"/>
    <property type="match status" value="1"/>
</dbReference>
<feature type="signal peptide" evidence="3">
    <location>
        <begin position="1"/>
        <end position="16"/>
    </location>
</feature>
<dbReference type="PANTHER" id="PTHR11647">
    <property type="entry name" value="HYDRANTOINASE/DIHYDROPYRIMIDINASE FAMILY MEMBER"/>
    <property type="match status" value="1"/>
</dbReference>
<dbReference type="Proteomes" id="UP001166286">
    <property type="component" value="Unassembled WGS sequence"/>
</dbReference>
<dbReference type="Gene3D" id="3.20.20.140">
    <property type="entry name" value="Metal-dependent hydrolases"/>
    <property type="match status" value="1"/>
</dbReference>
<keyword evidence="3" id="KW-0732">Signal</keyword>
<dbReference type="NCBIfam" id="TIGR02033">
    <property type="entry name" value="D-hydantoinase"/>
    <property type="match status" value="1"/>
</dbReference>
<evidence type="ECO:0000256" key="2">
    <source>
        <dbReference type="PIRSR" id="PIRSR611778-50"/>
    </source>
</evidence>
<evidence type="ECO:0000313" key="6">
    <source>
        <dbReference type="Proteomes" id="UP001166286"/>
    </source>
</evidence>
<protein>
    <recommendedName>
        <fullName evidence="4">Amidohydrolase-related domain-containing protein</fullName>
    </recommendedName>
</protein>
<dbReference type="Pfam" id="PF01979">
    <property type="entry name" value="Amidohydro_1"/>
    <property type="match status" value="1"/>
</dbReference>
<feature type="modified residue" description="N6-carboxylysine" evidence="2">
    <location>
        <position position="158"/>
    </location>
</feature>
<dbReference type="GO" id="GO:0005737">
    <property type="term" value="C:cytoplasm"/>
    <property type="evidence" value="ECO:0007669"/>
    <property type="project" value="InterPro"/>
</dbReference>
<comment type="PTM">
    <text evidence="2">Carbamylation allows a single lysine to coordinate two divalent metal cations.</text>
</comment>
<evidence type="ECO:0000313" key="5">
    <source>
        <dbReference type="EMBL" id="KAK0511864.1"/>
    </source>
</evidence>
<gene>
    <name evidence="5" type="ORF">JMJ35_005714</name>
</gene>
<proteinExistence type="inferred from homology"/>
<dbReference type="InterPro" id="IPR011778">
    <property type="entry name" value="Hydantoinase/dihydroPyrase"/>
</dbReference>
<dbReference type="InterPro" id="IPR006680">
    <property type="entry name" value="Amidohydro-rel"/>
</dbReference>
<dbReference type="AlphaFoldDB" id="A0AA39R1F4"/>
<comment type="caution">
    <text evidence="5">The sequence shown here is derived from an EMBL/GenBank/DDBJ whole genome shotgun (WGS) entry which is preliminary data.</text>
</comment>
<sequence>MASFDLLILNGLVVTASDIGHYDIAIKDEKIALLAPKGSLAETQAKKVIDAEGGYVMPGGVDAHVHLEEPPLFGKGRSSDTYETGTRSAICGGTTTVITFAPQSKNDPSLLSVLESTHQKAQNNCYTDYSFHILLSNPSPSVLNEFPTLRQKGISSLKIYMTYEALQLRDNEILDVLLTARQNSITTMIHAENGDILSWMTNKLEEKGLFEPKYHATSRPQLVETEATNRAITLSELIDTPMLIVHVSSPSAAEHIRNAQTRGLPLYAETCPQYLFLTRSHLSLPSFHGAKHICSPPPRTSADHPQIWLSLRNHTFTILSSDHCPFHYFDTENGKSSVRTPEYPLGRFKYIPNGIPGIETRLPLVLSAMEKDSKKLSLTKFVEVTSTNPAKLYGLYPRKGALLPGISDADLVIWYPPNTLEEWPIRNEDLHHNVDYTPYEGMMVCQWPRWTVLRGKVVWEREGEGLVGEKGWGRFVERGESTLGGRRGVGEWDVEAF</sequence>
<accession>A0AA39R1F4</accession>
<feature type="domain" description="Amidohydrolase-related" evidence="4">
    <location>
        <begin position="55"/>
        <end position="458"/>
    </location>
</feature>
<dbReference type="CDD" id="cd01314">
    <property type="entry name" value="D-HYD"/>
    <property type="match status" value="1"/>
</dbReference>
<dbReference type="InterPro" id="IPR050378">
    <property type="entry name" value="Metallo-dep_Hydrolases_sf"/>
</dbReference>
<dbReference type="InterPro" id="IPR032466">
    <property type="entry name" value="Metal_Hydrolase"/>
</dbReference>
<name>A0AA39R1F4_9LECA</name>
<comment type="similarity">
    <text evidence="1">Belongs to the metallo-dependent hydrolases superfamily. Hydantoinase/dihydropyrimidinase family.</text>
</comment>
<dbReference type="GO" id="GO:0016810">
    <property type="term" value="F:hydrolase activity, acting on carbon-nitrogen (but not peptide) bonds"/>
    <property type="evidence" value="ECO:0007669"/>
    <property type="project" value="InterPro"/>
</dbReference>